<dbReference type="GO" id="GO:0005737">
    <property type="term" value="C:cytoplasm"/>
    <property type="evidence" value="ECO:0007669"/>
    <property type="project" value="UniProtKB-SubCell"/>
</dbReference>
<dbReference type="PANTHER" id="PTHR35081:SF1">
    <property type="entry name" value="COILED-COIL DOMAIN-CONTAINING PROTEIN 105"/>
    <property type="match status" value="1"/>
</dbReference>
<dbReference type="Pfam" id="PF03148">
    <property type="entry name" value="Tektin"/>
    <property type="match status" value="1"/>
</dbReference>
<evidence type="ECO:0008006" key="5">
    <source>
        <dbReference type="Google" id="ProtNLM"/>
    </source>
</evidence>
<dbReference type="PANTHER" id="PTHR35081">
    <property type="entry name" value="COILED-COIL DOMAIN-CONTAINING PROTEIN 105"/>
    <property type="match status" value="1"/>
</dbReference>
<evidence type="ECO:0000313" key="3">
    <source>
        <dbReference type="EMBL" id="GCC17861.1"/>
    </source>
</evidence>
<dbReference type="InterPro" id="IPR038949">
    <property type="entry name" value="TEKTL1"/>
</dbReference>
<dbReference type="GO" id="GO:0005929">
    <property type="term" value="C:cilium"/>
    <property type="evidence" value="ECO:0007669"/>
    <property type="project" value="UniProtKB-ARBA"/>
</dbReference>
<protein>
    <recommendedName>
        <fullName evidence="5">Coiled-coil domain-containing protein 105</fullName>
    </recommendedName>
</protein>
<reference evidence="3 4" key="1">
    <citation type="journal article" date="2018" name="Nat. Ecol. Evol.">
        <title>Shark genomes provide insights into elasmobranch evolution and the origin of vertebrates.</title>
        <authorList>
            <person name="Hara Y"/>
            <person name="Yamaguchi K"/>
            <person name="Onimaru K"/>
            <person name="Kadota M"/>
            <person name="Koyanagi M"/>
            <person name="Keeley SD"/>
            <person name="Tatsumi K"/>
            <person name="Tanaka K"/>
            <person name="Motone F"/>
            <person name="Kageyama Y"/>
            <person name="Nozu R"/>
            <person name="Adachi N"/>
            <person name="Nishimura O"/>
            <person name="Nakagawa R"/>
            <person name="Tanegashima C"/>
            <person name="Kiyatake I"/>
            <person name="Matsumoto R"/>
            <person name="Murakumo K"/>
            <person name="Nishida K"/>
            <person name="Terakita A"/>
            <person name="Kuratani S"/>
            <person name="Sato K"/>
            <person name="Hyodo S Kuraku.S."/>
        </authorList>
    </citation>
    <scope>NUCLEOTIDE SEQUENCE [LARGE SCALE GENOMIC DNA]</scope>
</reference>
<comment type="subcellular location">
    <subcellularLocation>
        <location evidence="1">Cytoplasm</location>
    </subcellularLocation>
</comment>
<organism evidence="3 4">
    <name type="scientific">Chiloscyllium punctatum</name>
    <name type="common">Brownbanded bambooshark</name>
    <name type="synonym">Hemiscyllium punctatum</name>
    <dbReference type="NCBI Taxonomy" id="137246"/>
    <lineage>
        <taxon>Eukaryota</taxon>
        <taxon>Metazoa</taxon>
        <taxon>Chordata</taxon>
        <taxon>Craniata</taxon>
        <taxon>Vertebrata</taxon>
        <taxon>Chondrichthyes</taxon>
        <taxon>Elasmobranchii</taxon>
        <taxon>Galeomorphii</taxon>
        <taxon>Galeoidea</taxon>
        <taxon>Orectolobiformes</taxon>
        <taxon>Hemiscylliidae</taxon>
        <taxon>Chiloscyllium</taxon>
    </lineage>
</organism>
<comment type="caution">
    <text evidence="3">The sequence shown here is derived from an EMBL/GenBank/DDBJ whole genome shotgun (WGS) entry which is preliminary data.</text>
</comment>
<evidence type="ECO:0000313" key="4">
    <source>
        <dbReference type="Proteomes" id="UP000287033"/>
    </source>
</evidence>
<evidence type="ECO:0000256" key="1">
    <source>
        <dbReference type="ARBA" id="ARBA00004496"/>
    </source>
</evidence>
<dbReference type="EMBL" id="BEZZ01002806">
    <property type="protein sequence ID" value="GCC17861.1"/>
    <property type="molecule type" value="Genomic_DNA"/>
</dbReference>
<keyword evidence="4" id="KW-1185">Reference proteome</keyword>
<dbReference type="STRING" id="137246.A0A401RI92"/>
<dbReference type="Proteomes" id="UP000287033">
    <property type="component" value="Unassembled WGS sequence"/>
</dbReference>
<dbReference type="OMA" id="ESNRRIH"/>
<keyword evidence="2" id="KW-0963">Cytoplasm</keyword>
<dbReference type="OrthoDB" id="9896158at2759"/>
<name>A0A401RI92_CHIPU</name>
<evidence type="ECO:0000256" key="2">
    <source>
        <dbReference type="ARBA" id="ARBA00022490"/>
    </source>
</evidence>
<gene>
    <name evidence="3" type="ORF">chiPu_0020677</name>
</gene>
<proteinExistence type="predicted"/>
<dbReference type="InterPro" id="IPR048256">
    <property type="entry name" value="Tektin-like"/>
</dbReference>
<sequence>MEWKSVKVPPASIGPKAWRDRAIKAVGLAEAAIEITAHRYQDTPFRSATLFENQARRLARRKGCKYLPGALSENPESLEKFKSRQQRMQREREALEEAKKNVCSVTASTEDLSSDILYKVPEGKDSGWGFKLEMELLPFLRDLCAMQSNEQIGSYMLQTRSVIGHLLDQINRVNSEIFRLKETRDKLRLALADIRKGLVLNRMTNEMRKMRLALERSRNVREKSDKLIEDSVVVIKGAQKSVNDGLTQKMAESVAMTQHMEVSSGETRAALNRTQRWYDDMELASGVVLGPVDSRHLMLRERLDRPLVKVYQRHPATQLPEAATLVKGVGVLKDAMAETSRNIEMLKVARKRLNENIRDKKAGFRIDSGIVRFRKLKAPARIHLDESKPLGGN</sequence>
<dbReference type="AlphaFoldDB" id="A0A401RI92"/>
<accession>A0A401RI92</accession>